<dbReference type="RefSeq" id="WP_073087119.1">
    <property type="nucleotide sequence ID" value="NZ_FQWS01000002.1"/>
</dbReference>
<dbReference type="AlphaFoldDB" id="A0A1M5UUT1"/>
<gene>
    <name evidence="1" type="ORF">SAMN05444148_2606</name>
</gene>
<organism evidence="1 2">
    <name type="scientific">Winogradskyella jejuensis</name>
    <dbReference type="NCBI Taxonomy" id="1089305"/>
    <lineage>
        <taxon>Bacteria</taxon>
        <taxon>Pseudomonadati</taxon>
        <taxon>Bacteroidota</taxon>
        <taxon>Flavobacteriia</taxon>
        <taxon>Flavobacteriales</taxon>
        <taxon>Flavobacteriaceae</taxon>
        <taxon>Winogradskyella</taxon>
    </lineage>
</organism>
<evidence type="ECO:0008006" key="3">
    <source>
        <dbReference type="Google" id="ProtNLM"/>
    </source>
</evidence>
<protein>
    <recommendedName>
        <fullName evidence="3">Protein required for attachment to host cells</fullName>
    </recommendedName>
</protein>
<sequence length="134" mass="15508">MKNIGIWIDKEKAHILSVTAESVDMITIKSQEDESTFQMMGRPGGATEIIKDRKVLERQKQKTKQFFNDVISNIGEEIKGLIILGPSQMIQQFAKVIKQDYKNLDKKVREVVKSQKMTDNQLKAFVKEFYMPKQ</sequence>
<reference evidence="2" key="1">
    <citation type="submission" date="2016-11" db="EMBL/GenBank/DDBJ databases">
        <authorList>
            <person name="Varghese N."/>
            <person name="Submissions S."/>
        </authorList>
    </citation>
    <scope>NUCLEOTIDE SEQUENCE [LARGE SCALE GENOMIC DNA]</scope>
    <source>
        <strain evidence="2">DSM 25330</strain>
    </source>
</reference>
<evidence type="ECO:0000313" key="2">
    <source>
        <dbReference type="Proteomes" id="UP000184522"/>
    </source>
</evidence>
<dbReference type="EMBL" id="FQWS01000002">
    <property type="protein sequence ID" value="SHH66588.1"/>
    <property type="molecule type" value="Genomic_DNA"/>
</dbReference>
<dbReference type="STRING" id="1089305.SAMN05444148_2606"/>
<dbReference type="Gene3D" id="3.30.420.60">
    <property type="entry name" value="eRF1 domain 2"/>
    <property type="match status" value="1"/>
</dbReference>
<name>A0A1M5UUT1_9FLAO</name>
<proteinExistence type="predicted"/>
<dbReference type="SUPFAM" id="SSF53137">
    <property type="entry name" value="Translational machinery components"/>
    <property type="match status" value="1"/>
</dbReference>
<accession>A0A1M5UUT1</accession>
<dbReference type="InterPro" id="IPR042226">
    <property type="entry name" value="eFR1_2_sf"/>
</dbReference>
<dbReference type="Proteomes" id="UP000184522">
    <property type="component" value="Unassembled WGS sequence"/>
</dbReference>
<keyword evidence="2" id="KW-1185">Reference proteome</keyword>
<dbReference type="OrthoDB" id="594984at2"/>
<evidence type="ECO:0000313" key="1">
    <source>
        <dbReference type="EMBL" id="SHH66588.1"/>
    </source>
</evidence>